<feature type="domain" description="Leucine-binding protein" evidence="5">
    <location>
        <begin position="74"/>
        <end position="395"/>
    </location>
</feature>
<organism evidence="6 7">
    <name type="scientific">Nakamurella antarctica</name>
    <dbReference type="NCBI Taxonomy" id="1902245"/>
    <lineage>
        <taxon>Bacteria</taxon>
        <taxon>Bacillati</taxon>
        <taxon>Actinomycetota</taxon>
        <taxon>Actinomycetes</taxon>
        <taxon>Nakamurellales</taxon>
        <taxon>Nakamurellaceae</taxon>
        <taxon>Nakamurella</taxon>
    </lineage>
</organism>
<dbReference type="Pfam" id="PF13458">
    <property type="entry name" value="Peripla_BP_6"/>
    <property type="match status" value="1"/>
</dbReference>
<evidence type="ECO:0000256" key="4">
    <source>
        <dbReference type="SAM" id="SignalP"/>
    </source>
</evidence>
<dbReference type="PANTHER" id="PTHR47151">
    <property type="entry name" value="LEU/ILE/VAL-BINDING ABC TRANSPORTER SUBUNIT"/>
    <property type="match status" value="1"/>
</dbReference>
<dbReference type="InterPro" id="IPR028081">
    <property type="entry name" value="Leu-bd"/>
</dbReference>
<dbReference type="PROSITE" id="PS51257">
    <property type="entry name" value="PROKAR_LIPOPROTEIN"/>
    <property type="match status" value="1"/>
</dbReference>
<dbReference type="RefSeq" id="WP_124798720.1">
    <property type="nucleotide sequence ID" value="NZ_CP034170.1"/>
</dbReference>
<feature type="chain" id="PRO_5039120540" evidence="4">
    <location>
        <begin position="22"/>
        <end position="422"/>
    </location>
</feature>
<reference evidence="6 7" key="2">
    <citation type="submission" date="2018-12" db="EMBL/GenBank/DDBJ databases">
        <title>Nakamurella antarcticus sp. nov., isolated from Antarctica South Shetland Islands soil.</title>
        <authorList>
            <person name="Peng F."/>
        </authorList>
    </citation>
    <scope>NUCLEOTIDE SEQUENCE [LARGE SCALE GENOMIC DNA]</scope>
    <source>
        <strain evidence="6 7">S14-144</strain>
    </source>
</reference>
<dbReference type="OrthoDB" id="9772589at2"/>
<keyword evidence="7" id="KW-1185">Reference proteome</keyword>
<evidence type="ECO:0000313" key="6">
    <source>
        <dbReference type="EMBL" id="AZI57892.1"/>
    </source>
</evidence>
<dbReference type="CDD" id="cd06342">
    <property type="entry name" value="PBP1_ABC_LIVBP-like"/>
    <property type="match status" value="1"/>
</dbReference>
<evidence type="ECO:0000313" key="7">
    <source>
        <dbReference type="Proteomes" id="UP000268084"/>
    </source>
</evidence>
<proteinExistence type="inferred from homology"/>
<evidence type="ECO:0000256" key="2">
    <source>
        <dbReference type="ARBA" id="ARBA00022729"/>
    </source>
</evidence>
<name>A0A3G8ZKQ2_9ACTN</name>
<dbReference type="AlphaFoldDB" id="A0A3G8ZKQ2"/>
<feature type="signal peptide" evidence="4">
    <location>
        <begin position="1"/>
        <end position="21"/>
    </location>
</feature>
<comment type="similarity">
    <text evidence="1">Belongs to the leucine-binding protein family.</text>
</comment>
<dbReference type="KEGG" id="nak:EH165_06780"/>
<sequence>MRSSSLAKFAAIAAVGALALAACSNSTSDAKSSSSAAPAASSSSSSAAPAASSDAATSETSSAAGGASNSDTVYKIGFQGPLSGDNQQLGINESNGVELAVEQANASGDLGFTLELVKSDDVGLPDKSPAAAATLIQDTGVVGVVGPAFSGSTKAVGATYSAANLALISPSATNATLTTSGFTAFHRIVPTDAVESAGTAKWLAKTVKSVFIVDDLSDYGKGAADELEKGLKSAGIKTQREGVDAKTTDYSAIAQKVATSGDEALFYGGYDAQVSLFARALKSAGYKGVTVTGNGGKSSVFTEGAGDAGDGWYFSCGCLDATTAPAAKDFEAAYVKKYNQPSSTYSPEAYDAANAMISVIKDLAAKGEVTREDVMAGVKALDYKGITTQVKFTESGEVEAATINLYRQEKGVINLLGDMKDQ</sequence>
<gene>
    <name evidence="6" type="ORF">EH165_06780</name>
</gene>
<dbReference type="Gene3D" id="3.40.50.2300">
    <property type="match status" value="2"/>
</dbReference>
<evidence type="ECO:0000256" key="3">
    <source>
        <dbReference type="SAM" id="MobiDB-lite"/>
    </source>
</evidence>
<dbReference type="SUPFAM" id="SSF53822">
    <property type="entry name" value="Periplasmic binding protein-like I"/>
    <property type="match status" value="1"/>
</dbReference>
<dbReference type="PANTHER" id="PTHR47151:SF2">
    <property type="entry name" value="AMINO ACID BINDING PROTEIN"/>
    <property type="match status" value="1"/>
</dbReference>
<dbReference type="InterPro" id="IPR028082">
    <property type="entry name" value="Peripla_BP_I"/>
</dbReference>
<keyword evidence="2 4" id="KW-0732">Signal</keyword>
<evidence type="ECO:0000256" key="1">
    <source>
        <dbReference type="ARBA" id="ARBA00010062"/>
    </source>
</evidence>
<feature type="region of interest" description="Disordered" evidence="3">
    <location>
        <begin position="27"/>
        <end position="67"/>
    </location>
</feature>
<dbReference type="Proteomes" id="UP000268084">
    <property type="component" value="Chromosome"/>
</dbReference>
<accession>A0A3G8ZKQ2</accession>
<protein>
    <submittedName>
        <fullName evidence="6">Branched-chain amino acid ABC transporter substrate-binding protein</fullName>
    </submittedName>
</protein>
<evidence type="ECO:0000259" key="5">
    <source>
        <dbReference type="Pfam" id="PF13458"/>
    </source>
</evidence>
<dbReference type="EMBL" id="CP034170">
    <property type="protein sequence ID" value="AZI57892.1"/>
    <property type="molecule type" value="Genomic_DNA"/>
</dbReference>
<reference evidence="6 7" key="1">
    <citation type="submission" date="2018-11" db="EMBL/GenBank/DDBJ databases">
        <authorList>
            <person name="Da X."/>
        </authorList>
    </citation>
    <scope>NUCLEOTIDE SEQUENCE [LARGE SCALE GENOMIC DNA]</scope>
    <source>
        <strain evidence="6 7">S14-144</strain>
    </source>
</reference>